<dbReference type="AlphaFoldDB" id="A0A5K3FMI3"/>
<comment type="subcellular location">
    <subcellularLocation>
        <location evidence="1">Endoplasmic reticulum membrane</location>
        <topology evidence="1">Single-pass membrane protein</topology>
    </subcellularLocation>
</comment>
<evidence type="ECO:0000256" key="1">
    <source>
        <dbReference type="ARBA" id="ARBA00004389"/>
    </source>
</evidence>
<evidence type="ECO:0000313" key="13">
    <source>
        <dbReference type="WBParaSite" id="MCU_009645-RA"/>
    </source>
</evidence>
<dbReference type="WBParaSite" id="MCU_009645-RA">
    <property type="protein sequence ID" value="MCU_009645-RA"/>
    <property type="gene ID" value="MCU_009645"/>
</dbReference>
<evidence type="ECO:0000259" key="12">
    <source>
        <dbReference type="Pfam" id="PF04389"/>
    </source>
</evidence>
<name>A0A5K3FMI3_MESCO</name>
<evidence type="ECO:0000256" key="9">
    <source>
        <dbReference type="ARBA" id="ARBA00034873"/>
    </source>
</evidence>
<evidence type="ECO:0000256" key="7">
    <source>
        <dbReference type="ARBA" id="ARBA00023136"/>
    </source>
</evidence>
<evidence type="ECO:0000256" key="6">
    <source>
        <dbReference type="ARBA" id="ARBA00022989"/>
    </source>
</evidence>
<evidence type="ECO:0000256" key="10">
    <source>
        <dbReference type="SAM" id="MobiDB-lite"/>
    </source>
</evidence>
<dbReference type="InterPro" id="IPR007484">
    <property type="entry name" value="Peptidase_M28"/>
</dbReference>
<organism evidence="13">
    <name type="scientific">Mesocestoides corti</name>
    <name type="common">Flatworm</name>
    <dbReference type="NCBI Taxonomy" id="53468"/>
    <lineage>
        <taxon>Eukaryota</taxon>
        <taxon>Metazoa</taxon>
        <taxon>Spiralia</taxon>
        <taxon>Lophotrochozoa</taxon>
        <taxon>Platyhelminthes</taxon>
        <taxon>Cestoda</taxon>
        <taxon>Eucestoda</taxon>
        <taxon>Cyclophyllidea</taxon>
        <taxon>Mesocestoididae</taxon>
        <taxon>Mesocestoides</taxon>
    </lineage>
</organism>
<evidence type="ECO:0000256" key="11">
    <source>
        <dbReference type="SAM" id="Phobius"/>
    </source>
</evidence>
<accession>A0A5K3FMI3</accession>
<evidence type="ECO:0000256" key="2">
    <source>
        <dbReference type="ARBA" id="ARBA00007717"/>
    </source>
</evidence>
<keyword evidence="7 11" id="KW-0472">Membrane</keyword>
<keyword evidence="3 11" id="KW-0812">Transmembrane</keyword>
<feature type="domain" description="Peptidase M28" evidence="12">
    <location>
        <begin position="209"/>
        <end position="316"/>
    </location>
</feature>
<dbReference type="GO" id="GO:0005789">
    <property type="term" value="C:endoplasmic reticulum membrane"/>
    <property type="evidence" value="ECO:0007669"/>
    <property type="project" value="UniProtKB-SubCell"/>
</dbReference>
<dbReference type="Pfam" id="PF04389">
    <property type="entry name" value="Peptidase_M28"/>
    <property type="match status" value="1"/>
</dbReference>
<dbReference type="GO" id="GO:0009966">
    <property type="term" value="P:regulation of signal transduction"/>
    <property type="evidence" value="ECO:0007669"/>
    <property type="project" value="InterPro"/>
</dbReference>
<proteinExistence type="inferred from homology"/>
<sequence>MWFADGCAALQSAINFVPHYMLLLLSLLIFISPIDPTKAAQDFTAYRLTQYDAFDSEIGSRMSSLSCDIQTLSTGTYARRCLLMKLIEVTKETLRAAISNNAGGIIIILPTGGWSDDLLAHWLSLESELLLDNLEVAVYFTTESADLEPVFLELKELSHKTDLAGGPSLLDSVFSTGYRAYANAPKPIALNNMDLINIEGKLIADGYDSKKPTVILSAYYDAGGAIPSLAYGANANAAGVAVLLEVARILSQLTDSKNVPKFNVLFLLTGGGKLNFLGSKRWLEMISEDTAGIALLDSVVQVLSLEGLGTVEDNLLRLHVSRIPKEGTFIHRLLSALEVAAMLHPLTNCTTSTTITPTVEVVHKKINLNHYDLAWEHERFALHRLPTATLSGWSSPVSYKFRNSLLDGGPLNGRASPSRGYWGSVQPEIVARNARVLAEALVRVLYDTSSTMPVAEEFPFIDSSWSTATSAGALLDFLTMRPRSPQLLTAPPPRPNQATPGGTGLIQSLELYMRSYLAEVRLTRHHFSKKQQTATGTNGKSAGKQVQEETGPGAGVPVGSMPSMSAAGKDPEITFYAAVSPQKITIYRLKSSVFDLVVACFVGTYLYSLYFLLEHLDAVVSFVSVAINAPGKKLKSF</sequence>
<dbReference type="InterPro" id="IPR016574">
    <property type="entry name" value="Nicalin"/>
</dbReference>
<dbReference type="PANTHER" id="PTHR31826">
    <property type="entry name" value="NICALIN"/>
    <property type="match status" value="1"/>
</dbReference>
<keyword evidence="5" id="KW-0256">Endoplasmic reticulum</keyword>
<protein>
    <recommendedName>
        <fullName evidence="9">BOS complex subunit NCLN</fullName>
    </recommendedName>
</protein>
<dbReference type="Gene3D" id="3.40.630.10">
    <property type="entry name" value="Zn peptidases"/>
    <property type="match status" value="1"/>
</dbReference>
<dbReference type="SUPFAM" id="SSF53187">
    <property type="entry name" value="Zn-dependent exopeptidases"/>
    <property type="match status" value="1"/>
</dbReference>
<keyword evidence="4" id="KW-0732">Signal</keyword>
<evidence type="ECO:0000256" key="8">
    <source>
        <dbReference type="ARBA" id="ARBA00023180"/>
    </source>
</evidence>
<evidence type="ECO:0000256" key="3">
    <source>
        <dbReference type="ARBA" id="ARBA00022692"/>
    </source>
</evidence>
<evidence type="ECO:0000256" key="4">
    <source>
        <dbReference type="ARBA" id="ARBA00022729"/>
    </source>
</evidence>
<keyword evidence="6 11" id="KW-1133">Transmembrane helix</keyword>
<feature type="transmembrane region" description="Helical" evidence="11">
    <location>
        <begin position="12"/>
        <end position="31"/>
    </location>
</feature>
<keyword evidence="8" id="KW-0325">Glycoprotein</keyword>
<feature type="compositionally biased region" description="Polar residues" evidence="10">
    <location>
        <begin position="530"/>
        <end position="540"/>
    </location>
</feature>
<evidence type="ECO:0000256" key="5">
    <source>
        <dbReference type="ARBA" id="ARBA00022824"/>
    </source>
</evidence>
<reference evidence="13" key="1">
    <citation type="submission" date="2019-11" db="UniProtKB">
        <authorList>
            <consortium name="WormBaseParasite"/>
        </authorList>
    </citation>
    <scope>IDENTIFICATION</scope>
</reference>
<comment type="similarity">
    <text evidence="2">Belongs to the nicastrin family.</text>
</comment>
<feature type="region of interest" description="Disordered" evidence="10">
    <location>
        <begin position="527"/>
        <end position="562"/>
    </location>
</feature>